<dbReference type="GO" id="GO:0020037">
    <property type="term" value="F:heme binding"/>
    <property type="evidence" value="ECO:0007669"/>
    <property type="project" value="InterPro"/>
</dbReference>
<keyword evidence="2 4" id="KW-0479">Metal-binding</keyword>
<proteinExistence type="predicted"/>
<evidence type="ECO:0000256" key="3">
    <source>
        <dbReference type="ARBA" id="ARBA00023004"/>
    </source>
</evidence>
<dbReference type="Pfam" id="PF23500">
    <property type="entry name" value="DUF7133"/>
    <property type="match status" value="1"/>
</dbReference>
<dbReference type="SUPFAM" id="SSF48371">
    <property type="entry name" value="ARM repeat"/>
    <property type="match status" value="1"/>
</dbReference>
<dbReference type="EMBL" id="CP051774">
    <property type="protein sequence ID" value="QJE97246.1"/>
    <property type="molecule type" value="Genomic_DNA"/>
</dbReference>
<dbReference type="InterPro" id="IPR016024">
    <property type="entry name" value="ARM-type_fold"/>
</dbReference>
<sequence length="861" mass="95110">MIRLTALTSYTQAMKPQILLLSLASVTAMHAEEVQPVKALTPEQAAKSFELPPGYRMDLVLSEPVIEEPVVTVFDGNGRMFVAEMRTYMQDIDGKDQRKPTSRISMHTDADGDGTYEKHTVFVDNLVLPRMILPLGKGQIVVNETDTLDLYLYTDTNDDGVSDKKELWWEGGPRGGNLEHQPSGLVWAIDNAIYTTYNSFRLRWTPKGIKKEETKANDGQWGLGHDDQGSLYYVNAGGEKGPLSFQAPVVYGMFNPQDQFADGFKTLYPAVGARDFQGGLGKVREPDGTLNSFSSGAGIDVFRGDQLPKELLGDVFFGEPVGRLVRRSKVTNNGGLKVLSNPYQDQKSEFLRSTDLCFRPVNVSNAPDGTLYITDMYRGIIQESAWVNPGSYLRKVVEQYQFDKVIGHGRVWRLVHNTTQKVKQPRMYEETTAQLAAHLASPNGWWRDTAQRLIVLRQDKSVVPLLERVVKQHKSPLTRLHALWTLQGLDAATPEIVRSAMADADPQVRAGAIRVSETLFRQGDASFQVDIEKLAKDADPNVALQACMSAKYLAWPDSKKVISDTVLSSSAKGIKEIGAYLMLSPGQQLAEYSDRERAVLKKGEEIYATLCASCHGATGMGLQVAGSEHMLAPPLGGSKTINGNPNGGIYVLLKGMQGDIDGKKYEGLMIPMDSNDDAWIASVLSYVRNNFGNHGSFVNPSDVAQARKDISSRTQPWTYQELHDQLPQVIPSNKLKVTASANGGEARRAIDGSAESRYSTNKFMEPGMWFQIELEKETPVTGLQLDTRASANDYPRGYEVTVSKDGNEWSQPIAKGNGKNALTEILFAATPAKFIRIKQLGNAPGNFWSIHELQVFADSKK</sequence>
<evidence type="ECO:0000256" key="4">
    <source>
        <dbReference type="PROSITE-ProRule" id="PRU00433"/>
    </source>
</evidence>
<evidence type="ECO:0000313" key="8">
    <source>
        <dbReference type="EMBL" id="QJE97246.1"/>
    </source>
</evidence>
<dbReference type="PANTHER" id="PTHR33546:SF1">
    <property type="entry name" value="LARGE, MULTIFUNCTIONAL SECRETED PROTEIN"/>
    <property type="match status" value="1"/>
</dbReference>
<dbReference type="Gene3D" id="1.10.760.10">
    <property type="entry name" value="Cytochrome c-like domain"/>
    <property type="match status" value="1"/>
</dbReference>
<dbReference type="InterPro" id="IPR009056">
    <property type="entry name" value="Cyt_c-like_dom"/>
</dbReference>
<dbReference type="Gene3D" id="2.60.120.260">
    <property type="entry name" value="Galactose-binding domain-like"/>
    <property type="match status" value="1"/>
</dbReference>
<dbReference type="PANTHER" id="PTHR33546">
    <property type="entry name" value="LARGE, MULTIFUNCTIONAL SECRETED PROTEIN-RELATED"/>
    <property type="match status" value="1"/>
</dbReference>
<keyword evidence="5" id="KW-0732">Signal</keyword>
<feature type="domain" description="Cytochrome c" evidence="7">
    <location>
        <begin position="598"/>
        <end position="691"/>
    </location>
</feature>
<evidence type="ECO:0000256" key="2">
    <source>
        <dbReference type="ARBA" id="ARBA00022723"/>
    </source>
</evidence>
<reference evidence="8 9" key="1">
    <citation type="submission" date="2020-04" db="EMBL/GenBank/DDBJ databases">
        <title>Luteolibacter sp. G-1-1-1 isolated from soil.</title>
        <authorList>
            <person name="Dahal R.H."/>
        </authorList>
    </citation>
    <scope>NUCLEOTIDE SEQUENCE [LARGE SCALE GENOMIC DNA]</scope>
    <source>
        <strain evidence="8 9">G-1-1-1</strain>
    </source>
</reference>
<dbReference type="InterPro" id="IPR011989">
    <property type="entry name" value="ARM-like"/>
</dbReference>
<protein>
    <submittedName>
        <fullName evidence="8">C-type cytochrome</fullName>
    </submittedName>
</protein>
<evidence type="ECO:0000259" key="7">
    <source>
        <dbReference type="PROSITE" id="PS51007"/>
    </source>
</evidence>
<evidence type="ECO:0000256" key="5">
    <source>
        <dbReference type="SAM" id="SignalP"/>
    </source>
</evidence>
<gene>
    <name evidence="8" type="ORF">HHL09_16105</name>
</gene>
<dbReference type="InterPro" id="IPR036909">
    <property type="entry name" value="Cyt_c-like_dom_sf"/>
</dbReference>
<accession>A0A858RJ23</accession>
<dbReference type="InterPro" id="IPR011042">
    <property type="entry name" value="6-blade_b-propeller_TolB-like"/>
</dbReference>
<dbReference type="GO" id="GO:0009055">
    <property type="term" value="F:electron transfer activity"/>
    <property type="evidence" value="ECO:0007669"/>
    <property type="project" value="InterPro"/>
</dbReference>
<organism evidence="8 9">
    <name type="scientific">Luteolibacter luteus</name>
    <dbReference type="NCBI Taxonomy" id="2728835"/>
    <lineage>
        <taxon>Bacteria</taxon>
        <taxon>Pseudomonadati</taxon>
        <taxon>Verrucomicrobiota</taxon>
        <taxon>Verrucomicrobiia</taxon>
        <taxon>Verrucomicrobiales</taxon>
        <taxon>Verrucomicrobiaceae</taxon>
        <taxon>Luteolibacter</taxon>
    </lineage>
</organism>
<dbReference type="Gene3D" id="2.120.10.30">
    <property type="entry name" value="TolB, C-terminal domain"/>
    <property type="match status" value="1"/>
</dbReference>
<evidence type="ECO:0000313" key="9">
    <source>
        <dbReference type="Proteomes" id="UP000501812"/>
    </source>
</evidence>
<dbReference type="PROSITE" id="PS51007">
    <property type="entry name" value="CYTC"/>
    <property type="match status" value="1"/>
</dbReference>
<dbReference type="InterPro" id="IPR008979">
    <property type="entry name" value="Galactose-bd-like_sf"/>
</dbReference>
<feature type="domain" description="F5/8 type C" evidence="6">
    <location>
        <begin position="718"/>
        <end position="858"/>
    </location>
</feature>
<dbReference type="Gene3D" id="1.25.10.10">
    <property type="entry name" value="Leucine-rich Repeat Variant"/>
    <property type="match status" value="1"/>
</dbReference>
<keyword evidence="1 4" id="KW-0349">Heme</keyword>
<keyword evidence="9" id="KW-1185">Reference proteome</keyword>
<dbReference type="RefSeq" id="WP_169455646.1">
    <property type="nucleotide sequence ID" value="NZ_CP051774.1"/>
</dbReference>
<dbReference type="SUPFAM" id="SSF49785">
    <property type="entry name" value="Galactose-binding domain-like"/>
    <property type="match status" value="1"/>
</dbReference>
<dbReference type="SUPFAM" id="SSF63829">
    <property type="entry name" value="Calcium-dependent phosphotriesterase"/>
    <property type="match status" value="1"/>
</dbReference>
<dbReference type="KEGG" id="luo:HHL09_16105"/>
<dbReference type="PROSITE" id="PS50022">
    <property type="entry name" value="FA58C_3"/>
    <property type="match status" value="1"/>
</dbReference>
<dbReference type="GO" id="GO:0046872">
    <property type="term" value="F:metal ion binding"/>
    <property type="evidence" value="ECO:0007669"/>
    <property type="project" value="UniProtKB-KW"/>
</dbReference>
<evidence type="ECO:0000259" key="6">
    <source>
        <dbReference type="PROSITE" id="PS50022"/>
    </source>
</evidence>
<dbReference type="InterPro" id="IPR055557">
    <property type="entry name" value="DUF7133"/>
</dbReference>
<dbReference type="Proteomes" id="UP000501812">
    <property type="component" value="Chromosome"/>
</dbReference>
<dbReference type="SUPFAM" id="SSF46626">
    <property type="entry name" value="Cytochrome c"/>
    <property type="match status" value="1"/>
</dbReference>
<keyword evidence="3 4" id="KW-0408">Iron</keyword>
<evidence type="ECO:0000256" key="1">
    <source>
        <dbReference type="ARBA" id="ARBA00022617"/>
    </source>
</evidence>
<dbReference type="Pfam" id="PF00754">
    <property type="entry name" value="F5_F8_type_C"/>
    <property type="match status" value="1"/>
</dbReference>
<dbReference type="InterPro" id="IPR000421">
    <property type="entry name" value="FA58C"/>
</dbReference>
<feature type="chain" id="PRO_5032538939" evidence="5">
    <location>
        <begin position="32"/>
        <end position="861"/>
    </location>
</feature>
<dbReference type="AlphaFoldDB" id="A0A858RJ23"/>
<dbReference type="Pfam" id="PF00034">
    <property type="entry name" value="Cytochrom_C"/>
    <property type="match status" value="1"/>
</dbReference>
<feature type="signal peptide" evidence="5">
    <location>
        <begin position="1"/>
        <end position="31"/>
    </location>
</feature>
<name>A0A858RJ23_9BACT</name>